<evidence type="ECO:0000256" key="3">
    <source>
        <dbReference type="HAMAP-Rule" id="MF_03014"/>
    </source>
</evidence>
<keyword evidence="6" id="KW-1185">Reference proteome</keyword>
<dbReference type="GO" id="GO:0034354">
    <property type="term" value="P:'de novo' NAD+ biosynthetic process from L-tryptophan"/>
    <property type="evidence" value="ECO:0007669"/>
    <property type="project" value="UniProtKB-UniRule"/>
</dbReference>
<feature type="active site" evidence="3">
    <location>
        <position position="313"/>
    </location>
</feature>
<feature type="active site" evidence="3">
    <location>
        <position position="345"/>
    </location>
</feature>
<evidence type="ECO:0000256" key="4">
    <source>
        <dbReference type="SAM" id="MobiDB-lite"/>
    </source>
</evidence>
<feature type="short sequence motif" description="HGGXW" evidence="3">
    <location>
        <begin position="99"/>
        <end position="103"/>
    </location>
</feature>
<feature type="region of interest" description="Disordered" evidence="4">
    <location>
        <begin position="1"/>
        <end position="45"/>
    </location>
</feature>
<reference evidence="5" key="1">
    <citation type="journal article" date="2023" name="Mol. Phylogenet. Evol.">
        <title>Genome-scale phylogeny and comparative genomics of the fungal order Sordariales.</title>
        <authorList>
            <person name="Hensen N."/>
            <person name="Bonometti L."/>
            <person name="Westerberg I."/>
            <person name="Brannstrom I.O."/>
            <person name="Guillou S."/>
            <person name="Cros-Aarteil S."/>
            <person name="Calhoun S."/>
            <person name="Haridas S."/>
            <person name="Kuo A."/>
            <person name="Mondo S."/>
            <person name="Pangilinan J."/>
            <person name="Riley R."/>
            <person name="LaButti K."/>
            <person name="Andreopoulos B."/>
            <person name="Lipzen A."/>
            <person name="Chen C."/>
            <person name="Yan M."/>
            <person name="Daum C."/>
            <person name="Ng V."/>
            <person name="Clum A."/>
            <person name="Steindorff A."/>
            <person name="Ohm R.A."/>
            <person name="Martin F."/>
            <person name="Silar P."/>
            <person name="Natvig D.O."/>
            <person name="Lalanne C."/>
            <person name="Gautier V."/>
            <person name="Ament-Velasquez S.L."/>
            <person name="Kruys A."/>
            <person name="Hutchinson M.I."/>
            <person name="Powell A.J."/>
            <person name="Barry K."/>
            <person name="Miller A.N."/>
            <person name="Grigoriev I.V."/>
            <person name="Debuchy R."/>
            <person name="Gladieux P."/>
            <person name="Hiltunen Thoren M."/>
            <person name="Johannesson H."/>
        </authorList>
    </citation>
    <scope>NUCLEOTIDE SEQUENCE</scope>
    <source>
        <strain evidence="5">CBS 538.74</strain>
    </source>
</reference>
<dbReference type="PANTHER" id="PTHR48081">
    <property type="entry name" value="AB HYDROLASE SUPERFAMILY PROTEIN C4A8.06C"/>
    <property type="match status" value="1"/>
</dbReference>
<dbReference type="EMBL" id="MU856948">
    <property type="protein sequence ID" value="KAK4153181.1"/>
    <property type="molecule type" value="Genomic_DNA"/>
</dbReference>
<accession>A0AAN6VMZ4</accession>
<gene>
    <name evidence="5" type="ORF">C8A00DRAFT_43860</name>
</gene>
<dbReference type="InterPro" id="IPR050300">
    <property type="entry name" value="GDXG_lipolytic_enzyme"/>
</dbReference>
<evidence type="ECO:0000313" key="5">
    <source>
        <dbReference type="EMBL" id="KAK4153181.1"/>
    </source>
</evidence>
<feature type="active site" description="Nucleophile" evidence="3">
    <location>
        <position position="196"/>
    </location>
</feature>
<protein>
    <recommendedName>
        <fullName evidence="3">Kynurenine formamidase</fullName>
        <shortName evidence="3">KFA</shortName>
        <shortName evidence="3">KFase</shortName>
        <ecNumber evidence="3">3.5.1.9</ecNumber>
    </recommendedName>
    <alternativeName>
        <fullName evidence="3">Arylformamidase</fullName>
    </alternativeName>
    <alternativeName>
        <fullName evidence="3">N-formylkynurenine formamidase</fullName>
        <shortName evidence="3">FKF</shortName>
    </alternativeName>
</protein>
<dbReference type="HAMAP" id="MF_03014">
    <property type="entry name" value="KFase"/>
    <property type="match status" value="1"/>
</dbReference>
<dbReference type="Gene3D" id="3.40.50.1820">
    <property type="entry name" value="alpha/beta hydrolase"/>
    <property type="match status" value="1"/>
</dbReference>
<sequence length="367" mass="39066">MQSQASAADLSAWASVPWSPVTDPDPDPDAASITTGTTTGTTADTPIGWHKAGVPYIPSGKALSLQTLDVWIPSSGNNHNAPDASSLPHLPGTWIIYIHGGAWRDPAISASSFTPAATNLLLRAITTSTTSKKIAGLVSLNYRLSPHPHHPSPPNDDPARQARHPDHITDILTALAYLHRLGIITKKENWILAGHSCGATLAFQAVMSPARWGLSPDALTAAAAAAAVVGFNGLYDLAGFIASPPRGYEHLCEAYREFVSGAFGEEEEGWRAVCPATAGAGGAVGWVGEWVGDGDDDDHRKRGQVVLVQSREDTLVPYQQLEVMRAVLEGEERVAMRVMEAGGDHDVIWREGGGRMAEILWEVVEGL</sequence>
<dbReference type="GO" id="GO:0019441">
    <property type="term" value="P:L-tryptophan catabolic process to kynurenine"/>
    <property type="evidence" value="ECO:0007669"/>
    <property type="project" value="UniProtKB-UniRule"/>
</dbReference>
<dbReference type="InterPro" id="IPR029058">
    <property type="entry name" value="AB_hydrolase_fold"/>
</dbReference>
<comment type="domain">
    <text evidence="3">The main chain amide nitrogen atoms of the second glycine and its adjacent residue in the HGGXW motif define the oxyanion hole, and stabilize the oxyanion that forms during the nucleophilic attack by the catalytic serine during substrate cleavage.</text>
</comment>
<dbReference type="GO" id="GO:0004061">
    <property type="term" value="F:arylformamidase activity"/>
    <property type="evidence" value="ECO:0007669"/>
    <property type="project" value="UniProtKB-UniRule"/>
</dbReference>
<comment type="similarity">
    <text evidence="3">Belongs to the kynurenine formamidase family.</text>
</comment>
<comment type="caution">
    <text evidence="5">The sequence shown here is derived from an EMBL/GenBank/DDBJ whole genome shotgun (WGS) entry which is preliminary data.</text>
</comment>
<evidence type="ECO:0000256" key="1">
    <source>
        <dbReference type="ARBA" id="ARBA00022801"/>
    </source>
</evidence>
<dbReference type="AlphaFoldDB" id="A0AAN6VMZ4"/>
<evidence type="ECO:0000256" key="2">
    <source>
        <dbReference type="ARBA" id="ARBA00023079"/>
    </source>
</evidence>
<name>A0AAN6VMZ4_9PEZI</name>
<dbReference type="InterPro" id="IPR027519">
    <property type="entry name" value="KFase_ver/fungi-typ"/>
</dbReference>
<comment type="function">
    <text evidence="3">Catalyzes the hydrolysis of N-formyl-L-kynurenine to L-kynurenine, the second step in the kynurenine pathway of tryptophan degradation. Kynurenine may be further oxidized to nicotinic acid, NAD(H) and NADP(H). Required for elimination of toxic metabolites.</text>
</comment>
<dbReference type="SUPFAM" id="SSF53474">
    <property type="entry name" value="alpha/beta-Hydrolases"/>
    <property type="match status" value="1"/>
</dbReference>
<organism evidence="5 6">
    <name type="scientific">Chaetomidium leptoderma</name>
    <dbReference type="NCBI Taxonomy" id="669021"/>
    <lineage>
        <taxon>Eukaryota</taxon>
        <taxon>Fungi</taxon>
        <taxon>Dikarya</taxon>
        <taxon>Ascomycota</taxon>
        <taxon>Pezizomycotina</taxon>
        <taxon>Sordariomycetes</taxon>
        <taxon>Sordariomycetidae</taxon>
        <taxon>Sordariales</taxon>
        <taxon>Chaetomiaceae</taxon>
        <taxon>Chaetomidium</taxon>
    </lineage>
</organism>
<proteinExistence type="inferred from homology"/>
<comment type="pathway">
    <text evidence="3">Amino-acid degradation; L-tryptophan degradation via kynurenine pathway; L-kynurenine from L-tryptophan: step 2/2.</text>
</comment>
<comment type="catalytic activity">
    <reaction evidence="3">
        <text>N-formyl-L-kynurenine + H2O = L-kynurenine + formate + H(+)</text>
        <dbReference type="Rhea" id="RHEA:13009"/>
        <dbReference type="ChEBI" id="CHEBI:15377"/>
        <dbReference type="ChEBI" id="CHEBI:15378"/>
        <dbReference type="ChEBI" id="CHEBI:15740"/>
        <dbReference type="ChEBI" id="CHEBI:57959"/>
        <dbReference type="ChEBI" id="CHEBI:58629"/>
        <dbReference type="EC" id="3.5.1.9"/>
    </reaction>
</comment>
<dbReference type="PANTHER" id="PTHR48081:SF33">
    <property type="entry name" value="KYNURENINE FORMAMIDASE"/>
    <property type="match status" value="1"/>
</dbReference>
<dbReference type="EC" id="3.5.1.9" evidence="3"/>
<evidence type="ECO:0000313" key="6">
    <source>
        <dbReference type="Proteomes" id="UP001302745"/>
    </source>
</evidence>
<comment type="subunit">
    <text evidence="3">Homodimer.</text>
</comment>
<dbReference type="Proteomes" id="UP001302745">
    <property type="component" value="Unassembled WGS sequence"/>
</dbReference>
<keyword evidence="2 3" id="KW-0823">Tryptophan catabolism</keyword>
<reference evidence="5" key="2">
    <citation type="submission" date="2023-05" db="EMBL/GenBank/DDBJ databases">
        <authorList>
            <consortium name="Lawrence Berkeley National Laboratory"/>
            <person name="Steindorff A."/>
            <person name="Hensen N."/>
            <person name="Bonometti L."/>
            <person name="Westerberg I."/>
            <person name="Brannstrom I.O."/>
            <person name="Guillou S."/>
            <person name="Cros-Aarteil S."/>
            <person name="Calhoun S."/>
            <person name="Haridas S."/>
            <person name="Kuo A."/>
            <person name="Mondo S."/>
            <person name="Pangilinan J."/>
            <person name="Riley R."/>
            <person name="Labutti K."/>
            <person name="Andreopoulos B."/>
            <person name="Lipzen A."/>
            <person name="Chen C."/>
            <person name="Yanf M."/>
            <person name="Daum C."/>
            <person name="Ng V."/>
            <person name="Clum A."/>
            <person name="Ohm R."/>
            <person name="Martin F."/>
            <person name="Silar P."/>
            <person name="Natvig D."/>
            <person name="Lalanne C."/>
            <person name="Gautier V."/>
            <person name="Ament-Velasquez S.L."/>
            <person name="Kruys A."/>
            <person name="Hutchinson M.I."/>
            <person name="Powell A.J."/>
            <person name="Barry K."/>
            <person name="Miller A.N."/>
            <person name="Grigoriev I.V."/>
            <person name="Debuchy R."/>
            <person name="Gladieux P."/>
            <person name="Thoren M.H."/>
            <person name="Johannesson H."/>
        </authorList>
    </citation>
    <scope>NUCLEOTIDE SEQUENCE</scope>
    <source>
        <strain evidence="5">CBS 538.74</strain>
    </source>
</reference>
<keyword evidence="1 3" id="KW-0378">Hydrolase</keyword>